<dbReference type="PANTHER" id="PTHR11347">
    <property type="entry name" value="CYCLIC NUCLEOTIDE PHOSPHODIESTERASE"/>
    <property type="match status" value="1"/>
</dbReference>
<evidence type="ECO:0000256" key="4">
    <source>
        <dbReference type="PIRSR" id="PIRSR623088-2"/>
    </source>
</evidence>
<dbReference type="PRINTS" id="PR00387">
    <property type="entry name" value="PDIESTERASE1"/>
</dbReference>
<dbReference type="AlphaFoldDB" id="A0AAW1RR79"/>
<keyword evidence="10" id="KW-1185">Reference proteome</keyword>
<comment type="cofactor">
    <cofactor evidence="6">
        <name>a divalent metal cation</name>
        <dbReference type="ChEBI" id="CHEBI:60240"/>
    </cofactor>
    <text evidence="6">Binds 2 divalent metal cations per subunit. Site 1 may preferentially bind zinc ions, while site 2 has a preference for magnesium and/or manganese ions.</text>
</comment>
<feature type="binding site" evidence="4">
    <location>
        <begin position="358"/>
        <end position="362"/>
    </location>
    <ligand>
        <name>AMP</name>
        <dbReference type="ChEBI" id="CHEBI:456215"/>
    </ligand>
</feature>
<dbReference type="PROSITE" id="PS00126">
    <property type="entry name" value="PDEASE_I_1"/>
    <property type="match status" value="1"/>
</dbReference>
<feature type="binding site" evidence="5">
    <location>
        <position position="526"/>
    </location>
    <ligand>
        <name>Zn(2+)</name>
        <dbReference type="ChEBI" id="CHEBI:29105"/>
        <label>1</label>
    </ligand>
</feature>
<feature type="binding site" evidence="5">
    <location>
        <position position="399"/>
    </location>
    <ligand>
        <name>Zn(2+)</name>
        <dbReference type="ChEBI" id="CHEBI:29105"/>
        <label>1</label>
    </ligand>
</feature>
<dbReference type="EMBL" id="JALJOS010000008">
    <property type="protein sequence ID" value="KAK9835832.1"/>
    <property type="molecule type" value="Genomic_DNA"/>
</dbReference>
<dbReference type="Gene3D" id="1.10.1300.10">
    <property type="entry name" value="3'5'-cyclic nucleotide phosphodiesterase, catalytic domain"/>
    <property type="match status" value="1"/>
</dbReference>
<feature type="binding site" evidence="5">
    <location>
        <position position="362"/>
    </location>
    <ligand>
        <name>Zn(2+)</name>
        <dbReference type="ChEBI" id="CHEBI:29105"/>
        <label>1</label>
    </ligand>
</feature>
<dbReference type="InterPro" id="IPR036971">
    <property type="entry name" value="PDEase_catalytic_dom_sf"/>
</dbReference>
<protein>
    <recommendedName>
        <fullName evidence="6">Phosphodiesterase</fullName>
        <ecNumber evidence="6">3.1.4.-</ecNumber>
    </recommendedName>
</protein>
<evidence type="ECO:0000256" key="6">
    <source>
        <dbReference type="RuleBase" id="RU363067"/>
    </source>
</evidence>
<dbReference type="InterPro" id="IPR023088">
    <property type="entry name" value="PDEase"/>
</dbReference>
<dbReference type="GO" id="GO:0004114">
    <property type="term" value="F:3',5'-cyclic-nucleotide phosphodiesterase activity"/>
    <property type="evidence" value="ECO:0007669"/>
    <property type="project" value="InterPro"/>
</dbReference>
<name>A0AAW1RR79_9CHLO</name>
<evidence type="ECO:0000256" key="7">
    <source>
        <dbReference type="SAM" id="MobiDB-lite"/>
    </source>
</evidence>
<dbReference type="SUPFAM" id="SSF109604">
    <property type="entry name" value="HD-domain/PDEase-like"/>
    <property type="match status" value="1"/>
</dbReference>
<evidence type="ECO:0000256" key="2">
    <source>
        <dbReference type="ARBA" id="ARBA00022801"/>
    </source>
</evidence>
<organism evidence="9 10">
    <name type="scientific">Apatococcus lobatus</name>
    <dbReference type="NCBI Taxonomy" id="904363"/>
    <lineage>
        <taxon>Eukaryota</taxon>
        <taxon>Viridiplantae</taxon>
        <taxon>Chlorophyta</taxon>
        <taxon>core chlorophytes</taxon>
        <taxon>Trebouxiophyceae</taxon>
        <taxon>Chlorellales</taxon>
        <taxon>Chlorellaceae</taxon>
        <taxon>Apatococcus</taxon>
    </lineage>
</organism>
<evidence type="ECO:0000313" key="10">
    <source>
        <dbReference type="Proteomes" id="UP001438707"/>
    </source>
</evidence>
<accession>A0AAW1RR79</accession>
<sequence length="639" mass="72035">MQAQSPLRTYTWEELQILDEVNKPIWIYSCKQRQNIWANAAALRLFAMSLDDFLNLDYRAPGQLTANEYDSFQTLNALIEDEVEVGAKQQSIECFGWKMLPGVCYANKAMDFEVHFKPVRLTKDGQCLHASMVEAVSWQDTKASQPRPPRLGSVMQASTCNDDGVYAATPIGKVLEVLEDIMAGHEANTEDINELHELIVSGEFMNTQTRMAEKMMNEADLEKDVGQNLMQLLGGQAKRRRSSASSLASDESMLSNRMNDLLQDEENGNSNFELLEQDTSLSVPQPLLPAVEITLETAGRWHFDAFQLDEATLGKPLSSLGFYLMSKLNLTREFDLDVIRLARFLRRVEEGYLPNPYHNKTHAADVLQSQFMLLTAGGLGRRAADPLVLLAAMLSAIVHDLDHKGVNNDFLIRQGHELAIVYNDLSPLENHHLSEAFRILKRKDCNFLRRMSKEKQMKLRKMMIEMVLGTDMKQHWTIMSRFQTKLQVKIHTSITTAASASDDSPFNGNSEADRFLVLQMGLKCADVGHLAAGWDVHKRWVACLEEELFLQGDQEKLQHVNVSPLMDRCKNGITKSQVGFFDLVAVPLFRSWCAVFNDAFPMLKAVESNRNEWRKLESAGSLSKSGRSKHSSAQDPAGT</sequence>
<dbReference type="Proteomes" id="UP001438707">
    <property type="component" value="Unassembled WGS sequence"/>
</dbReference>
<evidence type="ECO:0000256" key="5">
    <source>
        <dbReference type="PIRSR" id="PIRSR623088-3"/>
    </source>
</evidence>
<comment type="similarity">
    <text evidence="6">Belongs to the cyclic nucleotide phosphodiesterase family.</text>
</comment>
<feature type="binding site" evidence="5">
    <location>
        <position position="400"/>
    </location>
    <ligand>
        <name>Zn(2+)</name>
        <dbReference type="ChEBI" id="CHEBI:29105"/>
        <label>1</label>
    </ligand>
</feature>
<dbReference type="Pfam" id="PF00233">
    <property type="entry name" value="PDEase_I"/>
    <property type="match status" value="1"/>
</dbReference>
<feature type="domain" description="PDEase" evidence="8">
    <location>
        <begin position="276"/>
        <end position="620"/>
    </location>
</feature>
<feature type="active site" description="Proton donor" evidence="3">
    <location>
        <position position="358"/>
    </location>
</feature>
<dbReference type="GO" id="GO:0007165">
    <property type="term" value="P:signal transduction"/>
    <property type="evidence" value="ECO:0007669"/>
    <property type="project" value="InterPro"/>
</dbReference>
<dbReference type="EC" id="3.1.4.-" evidence="6"/>
<dbReference type="PROSITE" id="PS51845">
    <property type="entry name" value="PDEASE_I_2"/>
    <property type="match status" value="1"/>
</dbReference>
<feature type="binding site" evidence="5">
    <location>
        <position position="400"/>
    </location>
    <ligand>
        <name>Zn(2+)</name>
        <dbReference type="ChEBI" id="CHEBI:29105"/>
        <label>2</label>
    </ligand>
</feature>
<evidence type="ECO:0000256" key="3">
    <source>
        <dbReference type="PIRSR" id="PIRSR623088-1"/>
    </source>
</evidence>
<feature type="binding site" evidence="4">
    <location>
        <position position="577"/>
    </location>
    <ligand>
        <name>AMP</name>
        <dbReference type="ChEBI" id="CHEBI:456215"/>
    </ligand>
</feature>
<keyword evidence="2 6" id="KW-0378">Hydrolase</keyword>
<dbReference type="GO" id="GO:0046872">
    <property type="term" value="F:metal ion binding"/>
    <property type="evidence" value="ECO:0007669"/>
    <property type="project" value="UniProtKB-KW"/>
</dbReference>
<comment type="caution">
    <text evidence="9">The sequence shown here is derived from an EMBL/GenBank/DDBJ whole genome shotgun (WGS) entry which is preliminary data.</text>
</comment>
<feature type="binding site" evidence="4">
    <location>
        <position position="400"/>
    </location>
    <ligand>
        <name>AMP</name>
        <dbReference type="ChEBI" id="CHEBI:456215"/>
    </ligand>
</feature>
<proteinExistence type="inferred from homology"/>
<dbReference type="InterPro" id="IPR023174">
    <property type="entry name" value="PDEase_CS"/>
</dbReference>
<dbReference type="InterPro" id="IPR002073">
    <property type="entry name" value="PDEase_catalytic_dom"/>
</dbReference>
<gene>
    <name evidence="9" type="ORF">WJX74_008939</name>
</gene>
<feature type="region of interest" description="Disordered" evidence="7">
    <location>
        <begin position="617"/>
        <end position="639"/>
    </location>
</feature>
<feature type="binding site" evidence="4">
    <location>
        <position position="526"/>
    </location>
    <ligand>
        <name>AMP</name>
        <dbReference type="ChEBI" id="CHEBI:456215"/>
    </ligand>
</feature>
<keyword evidence="1 5" id="KW-0479">Metal-binding</keyword>
<reference evidence="9 10" key="1">
    <citation type="journal article" date="2024" name="Nat. Commun.">
        <title>Phylogenomics reveals the evolutionary origins of lichenization in chlorophyte algae.</title>
        <authorList>
            <person name="Puginier C."/>
            <person name="Libourel C."/>
            <person name="Otte J."/>
            <person name="Skaloud P."/>
            <person name="Haon M."/>
            <person name="Grisel S."/>
            <person name="Petersen M."/>
            <person name="Berrin J.G."/>
            <person name="Delaux P.M."/>
            <person name="Dal Grande F."/>
            <person name="Keller J."/>
        </authorList>
    </citation>
    <scope>NUCLEOTIDE SEQUENCE [LARGE SCALE GENOMIC DNA]</scope>
    <source>
        <strain evidence="9 10">SAG 2145</strain>
    </source>
</reference>
<evidence type="ECO:0000313" key="9">
    <source>
        <dbReference type="EMBL" id="KAK9835832.1"/>
    </source>
</evidence>
<evidence type="ECO:0000256" key="1">
    <source>
        <dbReference type="ARBA" id="ARBA00022723"/>
    </source>
</evidence>
<evidence type="ECO:0000259" key="8">
    <source>
        <dbReference type="PROSITE" id="PS51845"/>
    </source>
</evidence>